<dbReference type="PANTHER" id="PTHR46188">
    <property type="entry name" value="BOLA-LIKE PROTEIN 3"/>
    <property type="match status" value="1"/>
</dbReference>
<proteinExistence type="inferred from homology"/>
<sequence>MRSFASSSVARSEDLSSPEAKQNRIVSILKEKFQPVDLQVQDISGGCGSFFAILLKSKAFDGKSTIQAHRMVNKEIKEVIQGIHGLQLKTVAATD</sequence>
<feature type="compositionally biased region" description="Polar residues" evidence="3">
    <location>
        <begin position="1"/>
        <end position="10"/>
    </location>
</feature>
<comment type="similarity">
    <text evidence="1 2">Belongs to the BolA/IbaG family.</text>
</comment>
<protein>
    <recommendedName>
        <fullName evidence="6">Bola-like protein</fullName>
    </recommendedName>
</protein>
<evidence type="ECO:0000313" key="4">
    <source>
        <dbReference type="EMBL" id="WFD47336.1"/>
    </source>
</evidence>
<reference evidence="4 5" key="1">
    <citation type="journal article" date="2020" name="Elife">
        <title>Loss of centromere function drives karyotype evolution in closely related Malassezia species.</title>
        <authorList>
            <person name="Sankaranarayanan S.R."/>
            <person name="Ianiri G."/>
            <person name="Coelho M.A."/>
            <person name="Reza M.H."/>
            <person name="Thimmappa B.C."/>
            <person name="Ganguly P."/>
            <person name="Vadnala R.N."/>
            <person name="Sun S."/>
            <person name="Siddharthan R."/>
            <person name="Tellgren-Roth C."/>
            <person name="Dawson T.L."/>
            <person name="Heitman J."/>
            <person name="Sanyal K."/>
        </authorList>
    </citation>
    <scope>NUCLEOTIDE SEQUENCE [LARGE SCALE GENOMIC DNA]</scope>
    <source>
        <strain evidence="4">CBS14141</strain>
    </source>
</reference>
<keyword evidence="5" id="KW-1185">Reference proteome</keyword>
<evidence type="ECO:0008006" key="6">
    <source>
        <dbReference type="Google" id="ProtNLM"/>
    </source>
</evidence>
<dbReference type="PIRSF" id="PIRSF003113">
    <property type="entry name" value="BolA"/>
    <property type="match status" value="1"/>
</dbReference>
<dbReference type="InterPro" id="IPR036065">
    <property type="entry name" value="BolA-like_sf"/>
</dbReference>
<evidence type="ECO:0000313" key="5">
    <source>
        <dbReference type="Proteomes" id="UP000818624"/>
    </source>
</evidence>
<accession>A0ABY8EP15</accession>
<dbReference type="EMBL" id="CP046235">
    <property type="protein sequence ID" value="WFD47336.1"/>
    <property type="molecule type" value="Genomic_DNA"/>
</dbReference>
<name>A0ABY8EP15_MALFU</name>
<feature type="region of interest" description="Disordered" evidence="3">
    <location>
        <begin position="1"/>
        <end position="21"/>
    </location>
</feature>
<organism evidence="4 5">
    <name type="scientific">Malassezia furfur</name>
    <name type="common">Pityriasis versicolor infection agent</name>
    <name type="synonym">Pityrosporum furfur</name>
    <dbReference type="NCBI Taxonomy" id="55194"/>
    <lineage>
        <taxon>Eukaryota</taxon>
        <taxon>Fungi</taxon>
        <taxon>Dikarya</taxon>
        <taxon>Basidiomycota</taxon>
        <taxon>Ustilaginomycotina</taxon>
        <taxon>Malasseziomycetes</taxon>
        <taxon>Malasseziales</taxon>
        <taxon>Malasseziaceae</taxon>
        <taxon>Malassezia</taxon>
    </lineage>
</organism>
<evidence type="ECO:0000256" key="3">
    <source>
        <dbReference type="SAM" id="MobiDB-lite"/>
    </source>
</evidence>
<dbReference type="Gene3D" id="3.30.300.90">
    <property type="entry name" value="BolA-like"/>
    <property type="match status" value="1"/>
</dbReference>
<gene>
    <name evidence="4" type="ORF">GLX27_001987</name>
</gene>
<evidence type="ECO:0000256" key="1">
    <source>
        <dbReference type="ARBA" id="ARBA00005578"/>
    </source>
</evidence>
<dbReference type="Proteomes" id="UP000818624">
    <property type="component" value="Chromosome 2"/>
</dbReference>
<dbReference type="Pfam" id="PF01722">
    <property type="entry name" value="BolA"/>
    <property type="match status" value="1"/>
</dbReference>
<dbReference type="SUPFAM" id="SSF82657">
    <property type="entry name" value="BolA-like"/>
    <property type="match status" value="1"/>
</dbReference>
<dbReference type="InterPro" id="IPR002634">
    <property type="entry name" value="BolA"/>
</dbReference>
<dbReference type="InterPro" id="IPR052275">
    <property type="entry name" value="Mt_Fe-S_assembly_factor"/>
</dbReference>
<dbReference type="PANTHER" id="PTHR46188:SF1">
    <property type="entry name" value="BOLA-LIKE PROTEIN 3"/>
    <property type="match status" value="1"/>
</dbReference>
<evidence type="ECO:0000256" key="2">
    <source>
        <dbReference type="RuleBase" id="RU003860"/>
    </source>
</evidence>